<dbReference type="PROSITE" id="PS51257">
    <property type="entry name" value="PROKAR_LIPOPROTEIN"/>
    <property type="match status" value="1"/>
</dbReference>
<keyword evidence="3" id="KW-1185">Reference proteome</keyword>
<comment type="caution">
    <text evidence="2">The sequence shown here is derived from an EMBL/GenBank/DDBJ whole genome shotgun (WGS) entry which is preliminary data.</text>
</comment>
<organism evidence="2 3">
    <name type="scientific">Hanamia caeni</name>
    <dbReference type="NCBI Taxonomy" id="2294116"/>
    <lineage>
        <taxon>Bacteria</taxon>
        <taxon>Pseudomonadati</taxon>
        <taxon>Bacteroidota</taxon>
        <taxon>Chitinophagia</taxon>
        <taxon>Chitinophagales</taxon>
        <taxon>Chitinophagaceae</taxon>
        <taxon>Hanamia</taxon>
    </lineage>
</organism>
<evidence type="ECO:0000313" key="3">
    <source>
        <dbReference type="Proteomes" id="UP000267223"/>
    </source>
</evidence>
<reference evidence="2 3" key="1">
    <citation type="submission" date="2018-11" db="EMBL/GenBank/DDBJ databases">
        <title>Draft genome sequence of Ferruginibacter sp. BO-59.</title>
        <authorList>
            <person name="Im W.T."/>
        </authorList>
    </citation>
    <scope>NUCLEOTIDE SEQUENCE [LARGE SCALE GENOMIC DNA]</scope>
    <source>
        <strain evidence="2 3">BO-59</strain>
    </source>
</reference>
<evidence type="ECO:0008006" key="4">
    <source>
        <dbReference type="Google" id="ProtNLM"/>
    </source>
</evidence>
<protein>
    <recommendedName>
        <fullName evidence="4">DUF4350 domain-containing protein</fullName>
    </recommendedName>
</protein>
<dbReference type="EMBL" id="RJJR01000006">
    <property type="protein sequence ID" value="RNI36896.1"/>
    <property type="molecule type" value="Genomic_DNA"/>
</dbReference>
<gene>
    <name evidence="2" type="ORF">EFY79_09030</name>
</gene>
<feature type="transmembrane region" description="Helical" evidence="1">
    <location>
        <begin position="278"/>
        <end position="297"/>
    </location>
</feature>
<dbReference type="OrthoDB" id="1111222at2"/>
<keyword evidence="1" id="KW-0472">Membrane</keyword>
<evidence type="ECO:0000313" key="2">
    <source>
        <dbReference type="EMBL" id="RNI36896.1"/>
    </source>
</evidence>
<keyword evidence="1" id="KW-0812">Transmembrane</keyword>
<accession>A0A3M9NGH8</accession>
<dbReference type="Proteomes" id="UP000267223">
    <property type="component" value="Unassembled WGS sequence"/>
</dbReference>
<name>A0A3M9NGH8_9BACT</name>
<dbReference type="AlphaFoldDB" id="A0A3M9NGH8"/>
<dbReference type="RefSeq" id="WP_123120380.1">
    <property type="nucleotide sequence ID" value="NZ_RJJR01000006.1"/>
</dbReference>
<evidence type="ECO:0000256" key="1">
    <source>
        <dbReference type="SAM" id="Phobius"/>
    </source>
</evidence>
<sequence length="412" mass="48298">MKSALKYNLLLLAFITISGCRQNKKKLPSLTESYRKTDKLPFGAFIAYQGFTSEFPDYWVNIAERPFTKTWQSMQNQANNTYSLYFLITKNLLLSVDEVNAMVEYVKAGNDLFISADYVDPKLLDATNCSVNRKGEIISEVNGRMQDTWVSMFFGNDFNSKKYSYYYFPFLNYFTSYDQSITRVLGVNELNLPNYIVIFSGQGRLYLHLAPRIFSNYFLLTKDNYHYFENATAYLRFSPQYVYWDEYYKEFSSTRNKKNITHDDNFSSLQVVKQHPPLLWAFITGLVGILLFVLFNLKRKQKQIDIIKTNKNTAVQFTETVGRLYLQHQNNQNISEKIITYFYDYLRKKYFINTSVIDNDFITSVSGKSGVDKKETAELFELITHIQQQEEVSNEELLALNLKIENFKKVKS</sequence>
<keyword evidence="1" id="KW-1133">Transmembrane helix</keyword>
<proteinExistence type="predicted"/>